<dbReference type="RefSeq" id="WP_144347977.1">
    <property type="nucleotide sequence ID" value="NZ_VMKP01000003.1"/>
</dbReference>
<dbReference type="Pfam" id="PF04390">
    <property type="entry name" value="LptE"/>
    <property type="match status" value="1"/>
</dbReference>
<dbReference type="GO" id="GO:0043165">
    <property type="term" value="P:Gram-negative-bacterium-type cell outer membrane assembly"/>
    <property type="evidence" value="ECO:0007669"/>
    <property type="project" value="UniProtKB-UniRule"/>
</dbReference>
<evidence type="ECO:0000256" key="6">
    <source>
        <dbReference type="HAMAP-Rule" id="MF_01186"/>
    </source>
</evidence>
<dbReference type="PANTHER" id="PTHR38098:SF1">
    <property type="entry name" value="LPS-ASSEMBLY LIPOPROTEIN LPTE"/>
    <property type="match status" value="1"/>
</dbReference>
<evidence type="ECO:0000256" key="7">
    <source>
        <dbReference type="SAM" id="MobiDB-lite"/>
    </source>
</evidence>
<dbReference type="GO" id="GO:1990351">
    <property type="term" value="C:transporter complex"/>
    <property type="evidence" value="ECO:0007669"/>
    <property type="project" value="TreeGrafter"/>
</dbReference>
<keyword evidence="3 6" id="KW-0564">Palmitate</keyword>
<evidence type="ECO:0000256" key="2">
    <source>
        <dbReference type="ARBA" id="ARBA00023136"/>
    </source>
</evidence>
<evidence type="ECO:0000256" key="3">
    <source>
        <dbReference type="ARBA" id="ARBA00023139"/>
    </source>
</evidence>
<comment type="function">
    <text evidence="6">Together with LptD, is involved in the assembly of lipopolysaccharide (LPS) at the surface of the outer membrane. Required for the proper assembly of LptD. Binds LPS and may serve as the LPS recognition site at the outer membrane.</text>
</comment>
<keyword evidence="1 6" id="KW-0732">Signal</keyword>
<dbReference type="Proteomes" id="UP000316688">
    <property type="component" value="Unassembled WGS sequence"/>
</dbReference>
<comment type="subunit">
    <text evidence="6">Component of the lipopolysaccharide transport and assembly complex. Interacts with LptD.</text>
</comment>
<sequence>MAVGRLALAVALALVVAACGWQLRGAGGGGFEGVPVAIGGSIDNRFSNRLAERLRGLDATVVEQAADARVVIEILEASSRRRTVATDADGFASEYELRYQIRFSLRAGGRAGPDQATFSSQTVRTSASYPADPGNLQGRDAEEEDLRRDLRDDALQLLLSRVGRRL</sequence>
<feature type="region of interest" description="Disordered" evidence="7">
    <location>
        <begin position="109"/>
        <end position="145"/>
    </location>
</feature>
<comment type="similarity">
    <text evidence="6">Belongs to the LptE lipoprotein family.</text>
</comment>
<keyword evidence="4 6" id="KW-0998">Cell outer membrane</keyword>
<keyword evidence="5 6" id="KW-0449">Lipoprotein</keyword>
<name>A0A557RGT8_9GAMM</name>
<dbReference type="AlphaFoldDB" id="A0A557RGT8"/>
<keyword evidence="2 6" id="KW-0472">Membrane</keyword>
<gene>
    <name evidence="6" type="primary">lptE</name>
    <name evidence="8" type="ORF">FPL11_06880</name>
</gene>
<feature type="compositionally biased region" description="Polar residues" evidence="7">
    <location>
        <begin position="116"/>
        <end position="128"/>
    </location>
</feature>
<dbReference type="HAMAP" id="MF_01186">
    <property type="entry name" value="LPS_assembly_LptE"/>
    <property type="match status" value="1"/>
</dbReference>
<comment type="subcellular location">
    <subcellularLocation>
        <location evidence="6">Cell outer membrane</location>
        <topology evidence="6">Lipid-anchor</topology>
    </subcellularLocation>
</comment>
<evidence type="ECO:0000256" key="1">
    <source>
        <dbReference type="ARBA" id="ARBA00022729"/>
    </source>
</evidence>
<evidence type="ECO:0000256" key="5">
    <source>
        <dbReference type="ARBA" id="ARBA00023288"/>
    </source>
</evidence>
<evidence type="ECO:0000313" key="8">
    <source>
        <dbReference type="EMBL" id="TVO64380.1"/>
    </source>
</evidence>
<dbReference type="PROSITE" id="PS51257">
    <property type="entry name" value="PROKAR_LIPOPROTEIN"/>
    <property type="match status" value="1"/>
</dbReference>
<dbReference type="InterPro" id="IPR007485">
    <property type="entry name" value="LPS_assembly_LptE"/>
</dbReference>
<protein>
    <recommendedName>
        <fullName evidence="6">LPS-assembly lipoprotein LptE</fullName>
    </recommendedName>
</protein>
<evidence type="ECO:0000256" key="4">
    <source>
        <dbReference type="ARBA" id="ARBA00023237"/>
    </source>
</evidence>
<dbReference type="GO" id="GO:0001530">
    <property type="term" value="F:lipopolysaccharide binding"/>
    <property type="evidence" value="ECO:0007669"/>
    <property type="project" value="TreeGrafter"/>
</dbReference>
<proteinExistence type="inferred from homology"/>
<dbReference type="EMBL" id="VMKP01000003">
    <property type="protein sequence ID" value="TVO64380.1"/>
    <property type="molecule type" value="Genomic_DNA"/>
</dbReference>
<accession>A0A557RGT8</accession>
<comment type="caution">
    <text evidence="8">The sequence shown here is derived from an EMBL/GenBank/DDBJ whole genome shotgun (WGS) entry which is preliminary data.</text>
</comment>
<evidence type="ECO:0000313" key="9">
    <source>
        <dbReference type="Proteomes" id="UP000316688"/>
    </source>
</evidence>
<keyword evidence="9" id="KW-1185">Reference proteome</keyword>
<reference evidence="8 9" key="1">
    <citation type="submission" date="2019-07" db="EMBL/GenBank/DDBJ databases">
        <title>Reclasification of Spiribacter aquaticus.</title>
        <authorList>
            <person name="Leon M.J."/>
            <person name="Sanchez-Porro C."/>
            <person name="Ventosa A."/>
        </authorList>
    </citation>
    <scope>NUCLEOTIDE SEQUENCE [LARGE SCALE GENOMIC DNA]</scope>
    <source>
        <strain evidence="8 9">SP30</strain>
    </source>
</reference>
<dbReference type="GO" id="GO:0015920">
    <property type="term" value="P:lipopolysaccharide transport"/>
    <property type="evidence" value="ECO:0007669"/>
    <property type="project" value="TreeGrafter"/>
</dbReference>
<dbReference type="Gene3D" id="3.30.160.150">
    <property type="entry name" value="Lipoprotein like domain"/>
    <property type="match status" value="1"/>
</dbReference>
<dbReference type="GO" id="GO:0009279">
    <property type="term" value="C:cell outer membrane"/>
    <property type="evidence" value="ECO:0007669"/>
    <property type="project" value="UniProtKB-SubCell"/>
</dbReference>
<organism evidence="8 9">
    <name type="scientific">Spiribacter aquaticus</name>
    <dbReference type="NCBI Taxonomy" id="1935996"/>
    <lineage>
        <taxon>Bacteria</taxon>
        <taxon>Pseudomonadati</taxon>
        <taxon>Pseudomonadota</taxon>
        <taxon>Gammaproteobacteria</taxon>
        <taxon>Chromatiales</taxon>
        <taxon>Ectothiorhodospiraceae</taxon>
        <taxon>Spiribacter</taxon>
    </lineage>
</organism>
<dbReference type="PANTHER" id="PTHR38098">
    <property type="entry name" value="LPS-ASSEMBLY LIPOPROTEIN LPTE"/>
    <property type="match status" value="1"/>
</dbReference>